<accession>A0ABU7ZRY6</accession>
<evidence type="ECO:0000313" key="2">
    <source>
        <dbReference type="Proteomes" id="UP001380822"/>
    </source>
</evidence>
<gene>
    <name evidence="1" type="ORF">V6L76_17135</name>
</gene>
<proteinExistence type="predicted"/>
<dbReference type="RefSeq" id="WP_334252457.1">
    <property type="nucleotide sequence ID" value="NZ_JBAKBE010000011.1"/>
</dbReference>
<dbReference type="Proteomes" id="UP001380822">
    <property type="component" value="Unassembled WGS sequence"/>
</dbReference>
<keyword evidence="2" id="KW-1185">Reference proteome</keyword>
<name>A0ABU7ZRY6_9HYPH</name>
<sequence>MEDRPDASHPGGFSLPGRMAALCAGAASQTLYKFTQRSWFRRPARFSKSAACPLRLLAQDSFLLGPFSRKTYFCFRLCLFLDELFVNFDIFWNLYFLLWQLLGGIPSVNIPLNLII</sequence>
<organism evidence="1 2">
    <name type="scientific">Pannonibacter anstelovis</name>
    <dbReference type="NCBI Taxonomy" id="3121537"/>
    <lineage>
        <taxon>Bacteria</taxon>
        <taxon>Pseudomonadati</taxon>
        <taxon>Pseudomonadota</taxon>
        <taxon>Alphaproteobacteria</taxon>
        <taxon>Hyphomicrobiales</taxon>
        <taxon>Stappiaceae</taxon>
        <taxon>Pannonibacter</taxon>
    </lineage>
</organism>
<dbReference type="EMBL" id="JBAKBE010000011">
    <property type="protein sequence ID" value="MEH0097989.1"/>
    <property type="molecule type" value="Genomic_DNA"/>
</dbReference>
<protein>
    <submittedName>
        <fullName evidence="1">Uncharacterized protein</fullName>
    </submittedName>
</protein>
<evidence type="ECO:0000313" key="1">
    <source>
        <dbReference type="EMBL" id="MEH0097989.1"/>
    </source>
</evidence>
<comment type="caution">
    <text evidence="1">The sequence shown here is derived from an EMBL/GenBank/DDBJ whole genome shotgun (WGS) entry which is preliminary data.</text>
</comment>
<reference evidence="1 2" key="1">
    <citation type="submission" date="2024-02" db="EMBL/GenBank/DDBJ databases">
        <title>A new putative Pannonibacter species isolated from two cases of bloodstream infections in paediatric patients.</title>
        <authorList>
            <person name="Castellana S."/>
            <person name="De Laurentiis V."/>
            <person name="Grassi M."/>
            <person name="De Leonardis F."/>
            <person name="Mosca A."/>
            <person name="De Carlo C."/>
            <person name="Sparapano E."/>
            <person name="Ronga L."/>
            <person name="Santacroce L."/>
            <person name="Chironna M."/>
            <person name="De Robertis A."/>
            <person name="Bianco A."/>
            <person name="Del Sambro L."/>
            <person name="Capozzi L."/>
            <person name="Parisi A."/>
        </authorList>
    </citation>
    <scope>NUCLEOTIDE SEQUENCE [LARGE SCALE GENOMIC DNA]</scope>
    <source>
        <strain evidence="1 2">Pt2</strain>
    </source>
</reference>